<dbReference type="Proteomes" id="UP000237819">
    <property type="component" value="Unassembled WGS sequence"/>
</dbReference>
<name>A0A2S8GTA0_9BACT</name>
<proteinExistence type="predicted"/>
<dbReference type="OrthoDB" id="280795at2"/>
<organism evidence="1 2">
    <name type="scientific">Blastopirellula marina</name>
    <dbReference type="NCBI Taxonomy" id="124"/>
    <lineage>
        <taxon>Bacteria</taxon>
        <taxon>Pseudomonadati</taxon>
        <taxon>Planctomycetota</taxon>
        <taxon>Planctomycetia</taxon>
        <taxon>Pirellulales</taxon>
        <taxon>Pirellulaceae</taxon>
        <taxon>Blastopirellula</taxon>
    </lineage>
</organism>
<gene>
    <name evidence="1" type="ORF">C5Y93_03095</name>
</gene>
<evidence type="ECO:0000313" key="2">
    <source>
        <dbReference type="Proteomes" id="UP000237819"/>
    </source>
</evidence>
<sequence length="130" mass="15466">MKSLRGQFYEDLVATLGGNGEKHYYSPETHGDFSVFVDDNEFLFVDEKLFSIEITNFDTATKIPGFDFPVETRLEKLLTILTEKEICWEVFDKYSREHWIVVRLKQHCVLYEFEFIGETFTLRYVRLQSE</sequence>
<reference evidence="1 2" key="1">
    <citation type="submission" date="2018-02" db="EMBL/GenBank/DDBJ databases">
        <title>Comparative genomes isolates from brazilian mangrove.</title>
        <authorList>
            <person name="Araujo J.E."/>
            <person name="Taketani R.G."/>
            <person name="Silva M.C.P."/>
            <person name="Loureco M.V."/>
            <person name="Andreote F.D."/>
        </authorList>
    </citation>
    <scope>NUCLEOTIDE SEQUENCE [LARGE SCALE GENOMIC DNA]</scope>
    <source>
        <strain evidence="1 2">Nap-Phe MGV</strain>
    </source>
</reference>
<dbReference type="EMBL" id="PUHZ01000004">
    <property type="protein sequence ID" value="PQO47657.1"/>
    <property type="molecule type" value="Genomic_DNA"/>
</dbReference>
<accession>A0A2S8GTA0</accession>
<protein>
    <submittedName>
        <fullName evidence="1">Uncharacterized protein</fullName>
    </submittedName>
</protein>
<evidence type="ECO:0000313" key="1">
    <source>
        <dbReference type="EMBL" id="PQO47657.1"/>
    </source>
</evidence>
<dbReference type="RefSeq" id="WP_105333917.1">
    <property type="nucleotide sequence ID" value="NZ_PUHZ01000004.1"/>
</dbReference>
<dbReference type="AlphaFoldDB" id="A0A2S8GTA0"/>
<comment type="caution">
    <text evidence="1">The sequence shown here is derived from an EMBL/GenBank/DDBJ whole genome shotgun (WGS) entry which is preliminary data.</text>
</comment>